<comment type="caution">
    <text evidence="1">The sequence shown here is derived from an EMBL/GenBank/DDBJ whole genome shotgun (WGS) entry which is preliminary data.</text>
</comment>
<keyword evidence="2" id="KW-1185">Reference proteome</keyword>
<sequence>MEWIWSSSPITSRRFAAAASCTYVIHACVSRASAHTAPMAFATSFAVAVPAAWARSRAKKSYSPLSTYIESKPHESTRARTSSVLISQV</sequence>
<name>A0A9X3IU10_9BACT</name>
<evidence type="ECO:0000313" key="1">
    <source>
        <dbReference type="EMBL" id="MCY1004617.1"/>
    </source>
</evidence>
<reference evidence="1" key="1">
    <citation type="submission" date="2022-11" db="EMBL/GenBank/DDBJ databases">
        <title>Minimal conservation of predation-associated metabolite biosynthetic gene clusters underscores biosynthetic potential of Myxococcota including descriptions for ten novel species: Archangium lansinium sp. nov., Myxococcus landrumus sp. nov., Nannocystis bai.</title>
        <authorList>
            <person name="Ahearne A."/>
            <person name="Stevens C."/>
            <person name="Phillips K."/>
        </authorList>
    </citation>
    <scope>NUCLEOTIDE SEQUENCE</scope>
    <source>
        <strain evidence="1">Na p29</strain>
    </source>
</reference>
<protein>
    <submittedName>
        <fullName evidence="1">Uncharacterized protein</fullName>
    </submittedName>
</protein>
<dbReference type="RefSeq" id="WP_267766179.1">
    <property type="nucleotide sequence ID" value="NZ_JAPNKE010000002.1"/>
</dbReference>
<dbReference type="EMBL" id="JAPNKE010000002">
    <property type="protein sequence ID" value="MCY1004617.1"/>
    <property type="molecule type" value="Genomic_DNA"/>
</dbReference>
<gene>
    <name evidence="1" type="ORF">OV079_03330</name>
</gene>
<evidence type="ECO:0000313" key="2">
    <source>
        <dbReference type="Proteomes" id="UP001150924"/>
    </source>
</evidence>
<organism evidence="1 2">
    <name type="scientific">Nannocystis pusilla</name>
    <dbReference type="NCBI Taxonomy" id="889268"/>
    <lineage>
        <taxon>Bacteria</taxon>
        <taxon>Pseudomonadati</taxon>
        <taxon>Myxococcota</taxon>
        <taxon>Polyangia</taxon>
        <taxon>Nannocystales</taxon>
        <taxon>Nannocystaceae</taxon>
        <taxon>Nannocystis</taxon>
    </lineage>
</organism>
<accession>A0A9X3IU10</accession>
<dbReference type="AlphaFoldDB" id="A0A9X3IU10"/>
<proteinExistence type="predicted"/>
<dbReference type="Proteomes" id="UP001150924">
    <property type="component" value="Unassembled WGS sequence"/>
</dbReference>